<evidence type="ECO:0000256" key="11">
    <source>
        <dbReference type="RuleBase" id="RU362067"/>
    </source>
</evidence>
<keyword evidence="5 11" id="KW-0285">Flavoprotein</keyword>
<keyword evidence="6 11" id="KW-0274">FAD</keyword>
<dbReference type="EC" id="1.4.3.-" evidence="11"/>
<feature type="domain" description="Amine oxidase" evidence="12">
    <location>
        <begin position="113"/>
        <end position="550"/>
    </location>
</feature>
<dbReference type="PANTHER" id="PTHR10742">
    <property type="entry name" value="FLAVIN MONOAMINE OXIDASE"/>
    <property type="match status" value="1"/>
</dbReference>
<dbReference type="Pfam" id="PF01593">
    <property type="entry name" value="Amino_oxidase"/>
    <property type="match status" value="1"/>
</dbReference>
<dbReference type="InterPro" id="IPR050281">
    <property type="entry name" value="Flavin_monoamine_oxidase"/>
</dbReference>
<dbReference type="InterPro" id="IPR002937">
    <property type="entry name" value="Amino_oxidase"/>
</dbReference>
<comment type="cofactor">
    <cofactor evidence="1 11">
        <name>FAD</name>
        <dbReference type="ChEBI" id="CHEBI:57692"/>
    </cofactor>
</comment>
<evidence type="ECO:0000313" key="13">
    <source>
        <dbReference type="EMBL" id="CAB1456516.1"/>
    </source>
</evidence>
<dbReference type="Gene3D" id="3.50.50.60">
    <property type="entry name" value="FAD/NAD(P)-binding domain"/>
    <property type="match status" value="1"/>
</dbReference>
<evidence type="ECO:0000313" key="14">
    <source>
        <dbReference type="Proteomes" id="UP001153269"/>
    </source>
</evidence>
<feature type="binding site" evidence="10">
    <location>
        <position position="160"/>
    </location>
    <ligand>
        <name>substrate</name>
    </ligand>
</feature>
<dbReference type="Gene3D" id="1.10.405.10">
    <property type="entry name" value="Guanine Nucleotide Dissociation Inhibitor, domain 1"/>
    <property type="match status" value="1"/>
</dbReference>
<evidence type="ECO:0000259" key="12">
    <source>
        <dbReference type="Pfam" id="PF01593"/>
    </source>
</evidence>
<comment type="similarity">
    <text evidence="3">Belongs to the flavin monoamine oxidase family. FIG1 subfamily.</text>
</comment>
<evidence type="ECO:0000256" key="4">
    <source>
        <dbReference type="ARBA" id="ARBA00022525"/>
    </source>
</evidence>
<gene>
    <name evidence="13" type="ORF">PLEPLA_LOCUS44300</name>
</gene>
<evidence type="ECO:0000256" key="7">
    <source>
        <dbReference type="ARBA" id="ARBA00023002"/>
    </source>
</evidence>
<reference evidence="13" key="1">
    <citation type="submission" date="2020-03" db="EMBL/GenBank/DDBJ databases">
        <authorList>
            <person name="Weist P."/>
        </authorList>
    </citation>
    <scope>NUCLEOTIDE SEQUENCE</scope>
</reference>
<evidence type="ECO:0000256" key="8">
    <source>
        <dbReference type="ARBA" id="ARBA00023157"/>
    </source>
</evidence>
<dbReference type="InterPro" id="IPR001613">
    <property type="entry name" value="Flavin_amine_oxidase"/>
</dbReference>
<dbReference type="GO" id="GO:0001716">
    <property type="term" value="F:L-amino-acid oxidase activity"/>
    <property type="evidence" value="ECO:0007669"/>
    <property type="project" value="TreeGrafter"/>
</dbReference>
<protein>
    <recommendedName>
        <fullName evidence="11">Amine oxidase</fullName>
        <ecNumber evidence="11">1.4.3.-</ecNumber>
    </recommendedName>
</protein>
<dbReference type="InterPro" id="IPR036188">
    <property type="entry name" value="FAD/NAD-bd_sf"/>
</dbReference>
<accession>A0A9N7VQJ4</accession>
<comment type="subcellular location">
    <subcellularLocation>
        <location evidence="2">Secreted</location>
    </subcellularLocation>
</comment>
<feature type="binding site" evidence="10">
    <location>
        <begin position="157"/>
        <end position="160"/>
    </location>
    <ligand>
        <name>FAD</name>
        <dbReference type="ChEBI" id="CHEBI:57692"/>
    </ligand>
</feature>
<evidence type="ECO:0000256" key="5">
    <source>
        <dbReference type="ARBA" id="ARBA00022630"/>
    </source>
</evidence>
<dbReference type="Gene3D" id="3.90.660.10">
    <property type="match status" value="1"/>
</dbReference>
<keyword evidence="9" id="KW-0325">Glycoprotein</keyword>
<dbReference type="GO" id="GO:0009063">
    <property type="term" value="P:amino acid catabolic process"/>
    <property type="evidence" value="ECO:0007669"/>
    <property type="project" value="TreeGrafter"/>
</dbReference>
<feature type="binding site" evidence="10">
    <location>
        <begin position="133"/>
        <end position="134"/>
    </location>
    <ligand>
        <name>FAD</name>
        <dbReference type="ChEBI" id="CHEBI:57692"/>
    </ligand>
</feature>
<feature type="binding site" evidence="10">
    <location>
        <position position="331"/>
    </location>
    <ligand>
        <name>FAD</name>
        <dbReference type="ChEBI" id="CHEBI:57692"/>
    </ligand>
</feature>
<dbReference type="PANTHER" id="PTHR10742:SF342">
    <property type="entry name" value="AMINE OXIDASE"/>
    <property type="match status" value="1"/>
</dbReference>
<keyword evidence="8" id="KW-1015">Disulfide bond</keyword>
<evidence type="ECO:0000256" key="1">
    <source>
        <dbReference type="ARBA" id="ARBA00001974"/>
    </source>
</evidence>
<evidence type="ECO:0000256" key="10">
    <source>
        <dbReference type="PIRSR" id="PIRSR601613-1"/>
    </source>
</evidence>
<dbReference type="FunFam" id="3.50.50.60:FF:000450">
    <property type="entry name" value="Amine oxidase"/>
    <property type="match status" value="1"/>
</dbReference>
<keyword evidence="14" id="KW-1185">Reference proteome</keyword>
<keyword evidence="4" id="KW-0964">Secreted</keyword>
<evidence type="ECO:0000256" key="3">
    <source>
        <dbReference type="ARBA" id="ARBA00005465"/>
    </source>
</evidence>
<evidence type="ECO:0000256" key="9">
    <source>
        <dbReference type="ARBA" id="ARBA00023180"/>
    </source>
</evidence>
<sequence length="559" mass="62945">MASAVDLLPVGELKRVQRVREGGGDEGFDQPLKTLHDDGSHRLSLFNRFQTKMDPHVSQCELGNQGQTAALSFREHLADCLEDKDYDMLLEIAKTGLPPTHTPHHVVVVGAGMAGLTAAKLLQDAGHKVTILEASDRVGGRVETHRNENDGWYIEFGAMRIPSTHEIVRWYVNSLELKLNEFIMKNDCTFYLVNGIKKRTSEVKAHPDSLGYNLEDKEKGKSANELLQQALEKVYDYMWKHGCSEYLKKYDHYSVKRYLKTEGGLSAEAVRMVGDMLNEDSLMHMALTEMMYLNSDVNDNTKYDEITGGFDLLPNALHKTLKAPALLNSKVKRIRQSDTGVVISYKKDKQSFLTDLEADAVLVTTTAKAALFIEFDPPLPRDKMEALRSVHYGSSTKIILTFSEKFWEKDDIKGGKSITDRPSRFIYYPSHGFINKDIGVLLASYTWAEDSVLFLGATDEDLKELVLEDLAAIHGENVRHLCTGVVVKKWSLDPYSLGAFALFTPYQHVEYAKELFKREGRLHFAGEHTGFPHAWIDTAMKTGIRAATNIYTQLLDVST</sequence>
<dbReference type="Proteomes" id="UP001153269">
    <property type="component" value="Unassembled WGS sequence"/>
</dbReference>
<keyword evidence="7 11" id="KW-0560">Oxidoreductase</keyword>
<dbReference type="SUPFAM" id="SSF54373">
    <property type="entry name" value="FAD-linked reductases, C-terminal domain"/>
    <property type="match status" value="1"/>
</dbReference>
<feature type="binding site" evidence="10">
    <location>
        <position position="527"/>
    </location>
    <ligand>
        <name>FAD</name>
        <dbReference type="ChEBI" id="CHEBI:57692"/>
    </ligand>
</feature>
<dbReference type="FunFam" id="3.50.50.60:FF:000242">
    <property type="entry name" value="Amine oxidase"/>
    <property type="match status" value="1"/>
</dbReference>
<name>A0A9N7VQJ4_PLEPL</name>
<evidence type="ECO:0000256" key="2">
    <source>
        <dbReference type="ARBA" id="ARBA00004613"/>
    </source>
</evidence>
<dbReference type="PRINTS" id="PR00757">
    <property type="entry name" value="AMINEOXDASEF"/>
</dbReference>
<comment type="caution">
    <text evidence="13">The sequence shown here is derived from an EMBL/GenBank/DDBJ whole genome shotgun (WGS) entry which is preliminary data.</text>
</comment>
<dbReference type="AlphaFoldDB" id="A0A9N7VQJ4"/>
<dbReference type="EMBL" id="CADEAL010004301">
    <property type="protein sequence ID" value="CAB1456516.1"/>
    <property type="molecule type" value="Genomic_DNA"/>
</dbReference>
<organism evidence="13 14">
    <name type="scientific">Pleuronectes platessa</name>
    <name type="common">European plaice</name>
    <dbReference type="NCBI Taxonomy" id="8262"/>
    <lineage>
        <taxon>Eukaryota</taxon>
        <taxon>Metazoa</taxon>
        <taxon>Chordata</taxon>
        <taxon>Craniata</taxon>
        <taxon>Vertebrata</taxon>
        <taxon>Euteleostomi</taxon>
        <taxon>Actinopterygii</taxon>
        <taxon>Neopterygii</taxon>
        <taxon>Teleostei</taxon>
        <taxon>Neoteleostei</taxon>
        <taxon>Acanthomorphata</taxon>
        <taxon>Carangaria</taxon>
        <taxon>Pleuronectiformes</taxon>
        <taxon>Pleuronectoidei</taxon>
        <taxon>Pleuronectidae</taxon>
        <taxon>Pleuronectes</taxon>
    </lineage>
</organism>
<dbReference type="FunFam" id="1.10.405.10:FF:000004">
    <property type="entry name" value="Amine oxidase"/>
    <property type="match status" value="1"/>
</dbReference>
<evidence type="ECO:0000256" key="6">
    <source>
        <dbReference type="ARBA" id="ARBA00022827"/>
    </source>
</evidence>
<dbReference type="GO" id="GO:0005576">
    <property type="term" value="C:extracellular region"/>
    <property type="evidence" value="ECO:0007669"/>
    <property type="project" value="UniProtKB-SubCell"/>
</dbReference>
<dbReference type="SUPFAM" id="SSF51905">
    <property type="entry name" value="FAD/NAD(P)-binding domain"/>
    <property type="match status" value="1"/>
</dbReference>
<proteinExistence type="inferred from homology"/>